<evidence type="ECO:0000313" key="4">
    <source>
        <dbReference type="EMBL" id="MBM6877405.1"/>
    </source>
</evidence>
<keyword evidence="2" id="KW-1133">Transmembrane helix</keyword>
<evidence type="ECO:0000256" key="1">
    <source>
        <dbReference type="SAM" id="MobiDB-lite"/>
    </source>
</evidence>
<dbReference type="InterPro" id="IPR055431">
    <property type="entry name" value="RsgI_M"/>
</dbReference>
<dbReference type="EMBL" id="JACSNV010000005">
    <property type="protein sequence ID" value="MBM6877405.1"/>
    <property type="molecule type" value="Genomic_DNA"/>
</dbReference>
<gene>
    <name evidence="4" type="ORF">H9X83_04455</name>
</gene>
<keyword evidence="2" id="KW-0472">Membrane</keyword>
<accession>A0ABS2G9J4</accession>
<protein>
    <recommendedName>
        <fullName evidence="3">Anti-sigma factor RsgI-like middle domain-containing protein</fullName>
    </recommendedName>
</protein>
<dbReference type="Pfam" id="PF23750">
    <property type="entry name" value="RsgI_M"/>
    <property type="match status" value="1"/>
</dbReference>
<feature type="transmembrane region" description="Helical" evidence="2">
    <location>
        <begin position="45"/>
        <end position="63"/>
    </location>
</feature>
<name>A0ABS2G9J4_9FIRM</name>
<organism evidence="4 5">
    <name type="scientific">Anaerotignum lactatifermentans</name>
    <dbReference type="NCBI Taxonomy" id="160404"/>
    <lineage>
        <taxon>Bacteria</taxon>
        <taxon>Bacillati</taxon>
        <taxon>Bacillota</taxon>
        <taxon>Clostridia</taxon>
        <taxon>Lachnospirales</taxon>
        <taxon>Anaerotignaceae</taxon>
        <taxon>Anaerotignum</taxon>
    </lineage>
</organism>
<keyword evidence="5" id="KW-1185">Reference proteome</keyword>
<evidence type="ECO:0000256" key="2">
    <source>
        <dbReference type="SAM" id="Phobius"/>
    </source>
</evidence>
<sequence>MLENKLKSAFDAVQAEEELKANTKDFLHRQLYGGRRKTRAVPKRLAACFVTVFLCVSGYFAYFTPVAAVSIDINPSLELAVNRFDRVIDVTGYNADGQALAEELSLRHMNYEDAVNAVTENEMVAACLAAGETLEITVAGTSEERTAKMEHCLSQCAYVTEEQVHCAGHWDEVEHAHEAGLSLGKYRAYLAALEEEPDLTLEEAQDMTMRELRERTECDSTAEQEEHGNGQNQQKGHGNGMGHGKHHQEQ</sequence>
<reference evidence="4 5" key="1">
    <citation type="journal article" date="2021" name="Sci. Rep.">
        <title>The distribution of antibiotic resistance genes in chicken gut microbiota commensals.</title>
        <authorList>
            <person name="Juricova H."/>
            <person name="Matiasovicova J."/>
            <person name="Kubasova T."/>
            <person name="Cejkova D."/>
            <person name="Rychlik I."/>
        </authorList>
    </citation>
    <scope>NUCLEOTIDE SEQUENCE [LARGE SCALE GENOMIC DNA]</scope>
    <source>
        <strain evidence="4 5">An431b</strain>
    </source>
</reference>
<evidence type="ECO:0000313" key="5">
    <source>
        <dbReference type="Proteomes" id="UP000729290"/>
    </source>
</evidence>
<feature type="domain" description="Anti-sigma factor RsgI-like middle" evidence="3">
    <location>
        <begin position="66"/>
        <end position="190"/>
    </location>
</feature>
<feature type="region of interest" description="Disordered" evidence="1">
    <location>
        <begin position="211"/>
        <end position="250"/>
    </location>
</feature>
<proteinExistence type="predicted"/>
<feature type="compositionally biased region" description="Basic and acidic residues" evidence="1">
    <location>
        <begin position="211"/>
        <end position="228"/>
    </location>
</feature>
<dbReference type="RefSeq" id="WP_205133559.1">
    <property type="nucleotide sequence ID" value="NZ_JACSNT010000006.1"/>
</dbReference>
<evidence type="ECO:0000259" key="3">
    <source>
        <dbReference type="Pfam" id="PF23750"/>
    </source>
</evidence>
<dbReference type="Proteomes" id="UP000729290">
    <property type="component" value="Unassembled WGS sequence"/>
</dbReference>
<keyword evidence="2" id="KW-0812">Transmembrane</keyword>
<comment type="caution">
    <text evidence="4">The sequence shown here is derived from an EMBL/GenBank/DDBJ whole genome shotgun (WGS) entry which is preliminary data.</text>
</comment>